<dbReference type="InterPro" id="IPR052078">
    <property type="entry name" value="Trehalose_Metab_GTase"/>
</dbReference>
<sequence length="71" mass="7433">LNLPPESNIEINALQRGADVIIQKSTKEGFGLTVTEALWKGVPVVGGAVGGIGKSCKKSLAEKMAASYFSR</sequence>
<accession>X1HAI4</accession>
<protein>
    <submittedName>
        <fullName evidence="1">Uncharacterized protein</fullName>
    </submittedName>
</protein>
<proteinExistence type="predicted"/>
<dbReference type="SUPFAM" id="SSF53756">
    <property type="entry name" value="UDP-Glycosyltransferase/glycogen phosphorylase"/>
    <property type="match status" value="1"/>
</dbReference>
<dbReference type="PANTHER" id="PTHR47779:SF1">
    <property type="entry name" value="SYNTHASE (CCG-9), PUTATIVE (AFU_ORTHOLOGUE AFUA_3G12100)-RELATED"/>
    <property type="match status" value="1"/>
</dbReference>
<dbReference type="Gene3D" id="3.40.50.2000">
    <property type="entry name" value="Glycogen Phosphorylase B"/>
    <property type="match status" value="1"/>
</dbReference>
<dbReference type="Pfam" id="PF20706">
    <property type="entry name" value="GT4-conflict"/>
    <property type="match status" value="1"/>
</dbReference>
<reference evidence="1" key="1">
    <citation type="journal article" date="2014" name="Front. Microbiol.">
        <title>High frequency of phylogenetically diverse reductive dehalogenase-homologous genes in deep subseafloor sedimentary metagenomes.</title>
        <authorList>
            <person name="Kawai M."/>
            <person name="Futagami T."/>
            <person name="Toyoda A."/>
            <person name="Takaki Y."/>
            <person name="Nishi S."/>
            <person name="Hori S."/>
            <person name="Arai W."/>
            <person name="Tsubouchi T."/>
            <person name="Morono Y."/>
            <person name="Uchiyama I."/>
            <person name="Ito T."/>
            <person name="Fujiyama A."/>
            <person name="Inagaki F."/>
            <person name="Takami H."/>
        </authorList>
    </citation>
    <scope>NUCLEOTIDE SEQUENCE</scope>
    <source>
        <strain evidence="1">Expedition CK06-06</strain>
    </source>
</reference>
<dbReference type="AlphaFoldDB" id="X1HAI4"/>
<feature type="non-terminal residue" evidence="1">
    <location>
        <position position="1"/>
    </location>
</feature>
<comment type="caution">
    <text evidence="1">The sequence shown here is derived from an EMBL/GenBank/DDBJ whole genome shotgun (WGS) entry which is preliminary data.</text>
</comment>
<dbReference type="PANTHER" id="PTHR47779">
    <property type="entry name" value="SYNTHASE (CCG-9), PUTATIVE (AFU_ORTHOLOGUE AFUA_3G12100)-RELATED"/>
    <property type="match status" value="1"/>
</dbReference>
<organism evidence="1">
    <name type="scientific">marine sediment metagenome</name>
    <dbReference type="NCBI Taxonomy" id="412755"/>
    <lineage>
        <taxon>unclassified sequences</taxon>
        <taxon>metagenomes</taxon>
        <taxon>ecological metagenomes</taxon>
    </lineage>
</organism>
<dbReference type="EMBL" id="BARU01026820">
    <property type="protein sequence ID" value="GAH67201.1"/>
    <property type="molecule type" value="Genomic_DNA"/>
</dbReference>
<evidence type="ECO:0000313" key="1">
    <source>
        <dbReference type="EMBL" id="GAH67201.1"/>
    </source>
</evidence>
<name>X1HAI4_9ZZZZ</name>
<gene>
    <name evidence="1" type="ORF">S03H2_43039</name>
</gene>